<protein>
    <recommendedName>
        <fullName evidence="9">TF-B3 domain-containing protein</fullName>
    </recommendedName>
</protein>
<keyword evidence="2" id="KW-0805">Transcription regulation</keyword>
<evidence type="ECO:0000256" key="4">
    <source>
        <dbReference type="ARBA" id="ARBA00023163"/>
    </source>
</evidence>
<evidence type="ECO:0000256" key="2">
    <source>
        <dbReference type="ARBA" id="ARBA00023015"/>
    </source>
</evidence>
<dbReference type="InterPro" id="IPR005508">
    <property type="entry name" value="At2g31720-like"/>
</dbReference>
<comment type="subcellular location">
    <subcellularLocation>
        <location evidence="1">Nucleus</location>
    </subcellularLocation>
</comment>
<dbReference type="SUPFAM" id="SSF101936">
    <property type="entry name" value="DNA-binding pseudobarrel domain"/>
    <property type="match status" value="1"/>
</dbReference>
<keyword evidence="5" id="KW-0539">Nucleus</keyword>
<feature type="region of interest" description="Disordered" evidence="6">
    <location>
        <begin position="63"/>
        <end position="102"/>
    </location>
</feature>
<keyword evidence="4" id="KW-0804">Transcription</keyword>
<evidence type="ECO:0000313" key="8">
    <source>
        <dbReference type="Proteomes" id="UP000029981"/>
    </source>
</evidence>
<reference evidence="7 8" key="1">
    <citation type="journal article" date="2009" name="Nat. Genet.">
        <title>The genome of the cucumber, Cucumis sativus L.</title>
        <authorList>
            <person name="Huang S."/>
            <person name="Li R."/>
            <person name="Zhang Z."/>
            <person name="Li L."/>
            <person name="Gu X."/>
            <person name="Fan W."/>
            <person name="Lucas W.J."/>
            <person name="Wang X."/>
            <person name="Xie B."/>
            <person name="Ni P."/>
            <person name="Ren Y."/>
            <person name="Zhu H."/>
            <person name="Li J."/>
            <person name="Lin K."/>
            <person name="Jin W."/>
            <person name="Fei Z."/>
            <person name="Li G."/>
            <person name="Staub J."/>
            <person name="Kilian A."/>
            <person name="van der Vossen E.A."/>
            <person name="Wu Y."/>
            <person name="Guo J."/>
            <person name="He J."/>
            <person name="Jia Z."/>
            <person name="Ren Y."/>
            <person name="Tian G."/>
            <person name="Lu Y."/>
            <person name="Ruan J."/>
            <person name="Qian W."/>
            <person name="Wang M."/>
            <person name="Huang Q."/>
            <person name="Li B."/>
            <person name="Xuan Z."/>
            <person name="Cao J."/>
            <person name="Asan"/>
            <person name="Wu Z."/>
            <person name="Zhang J."/>
            <person name="Cai Q."/>
            <person name="Bai Y."/>
            <person name="Zhao B."/>
            <person name="Han Y."/>
            <person name="Li Y."/>
            <person name="Li X."/>
            <person name="Wang S."/>
            <person name="Shi Q."/>
            <person name="Liu S."/>
            <person name="Cho W.K."/>
            <person name="Kim J.Y."/>
            <person name="Xu Y."/>
            <person name="Heller-Uszynska K."/>
            <person name="Miao H."/>
            <person name="Cheng Z."/>
            <person name="Zhang S."/>
            <person name="Wu J."/>
            <person name="Yang Y."/>
            <person name="Kang H."/>
            <person name="Li M."/>
            <person name="Liang H."/>
            <person name="Ren X."/>
            <person name="Shi Z."/>
            <person name="Wen M."/>
            <person name="Jian M."/>
            <person name="Yang H."/>
            <person name="Zhang G."/>
            <person name="Yang Z."/>
            <person name="Chen R."/>
            <person name="Liu S."/>
            <person name="Li J."/>
            <person name="Ma L."/>
            <person name="Liu H."/>
            <person name="Zhou Y."/>
            <person name="Zhao J."/>
            <person name="Fang X."/>
            <person name="Li G."/>
            <person name="Fang L."/>
            <person name="Li Y."/>
            <person name="Liu D."/>
            <person name="Zheng H."/>
            <person name="Zhang Y."/>
            <person name="Qin N."/>
            <person name="Li Z."/>
            <person name="Yang G."/>
            <person name="Yang S."/>
            <person name="Bolund L."/>
            <person name="Kristiansen K."/>
            <person name="Zheng H."/>
            <person name="Li S."/>
            <person name="Zhang X."/>
            <person name="Yang H."/>
            <person name="Wang J."/>
            <person name="Sun R."/>
            <person name="Zhang B."/>
            <person name="Jiang S."/>
            <person name="Wang J."/>
            <person name="Du Y."/>
            <person name="Li S."/>
        </authorList>
    </citation>
    <scope>NUCLEOTIDE SEQUENCE [LARGE SCALE GENOMIC DNA]</scope>
    <source>
        <strain evidence="8">cv. 9930</strain>
    </source>
</reference>
<evidence type="ECO:0008006" key="9">
    <source>
        <dbReference type="Google" id="ProtNLM"/>
    </source>
</evidence>
<dbReference type="PANTHER" id="PTHR31541:SF60">
    <property type="entry name" value="TF-B3 DOMAIN-CONTAINING PROTEIN"/>
    <property type="match status" value="1"/>
</dbReference>
<reference evidence="7 8" key="3">
    <citation type="journal article" date="2010" name="BMC Genomics">
        <title>Transcriptome sequencing and comparative analysis of cucumber flowers with different sex types.</title>
        <authorList>
            <person name="Guo S."/>
            <person name="Zheng Y."/>
            <person name="Joung J.G."/>
            <person name="Liu S."/>
            <person name="Zhang Z."/>
            <person name="Crasta O.R."/>
            <person name="Sobral B.W."/>
            <person name="Xu Y."/>
            <person name="Huang S."/>
            <person name="Fei Z."/>
        </authorList>
    </citation>
    <scope>NUCLEOTIDE SEQUENCE [LARGE SCALE GENOMIC DNA]</scope>
    <source>
        <strain evidence="8">cv. 9930</strain>
    </source>
</reference>
<gene>
    <name evidence="7" type="ORF">Csa_2G365090</name>
</gene>
<dbReference type="AlphaFoldDB" id="A0A0A0LRL4"/>
<dbReference type="CDD" id="cd10017">
    <property type="entry name" value="B3_DNA"/>
    <property type="match status" value="1"/>
</dbReference>
<dbReference type="GO" id="GO:0005634">
    <property type="term" value="C:nucleus"/>
    <property type="evidence" value="ECO:0007669"/>
    <property type="project" value="UniProtKB-SubCell"/>
</dbReference>
<dbReference type="InterPro" id="IPR015300">
    <property type="entry name" value="DNA-bd_pseudobarrel_sf"/>
</dbReference>
<reference evidence="7 8" key="2">
    <citation type="journal article" date="2009" name="PLoS ONE">
        <title>An integrated genetic and cytogenetic map of the cucumber genome.</title>
        <authorList>
            <person name="Ren Y."/>
            <person name="Zhang Z."/>
            <person name="Liu J."/>
            <person name="Staub J.E."/>
            <person name="Han Y."/>
            <person name="Cheng Z."/>
            <person name="Li X."/>
            <person name="Lu J."/>
            <person name="Miao H."/>
            <person name="Kang H."/>
            <person name="Xie B."/>
            <person name="Gu X."/>
            <person name="Wang X."/>
            <person name="Du Y."/>
            <person name="Jin W."/>
            <person name="Huang S."/>
        </authorList>
    </citation>
    <scope>NUCLEOTIDE SEQUENCE [LARGE SCALE GENOMIC DNA]</scope>
    <source>
        <strain evidence="8">cv. 9930</strain>
    </source>
</reference>
<dbReference type="InterPro" id="IPR003340">
    <property type="entry name" value="B3_DNA-bd"/>
</dbReference>
<dbReference type="GO" id="GO:0003677">
    <property type="term" value="F:DNA binding"/>
    <property type="evidence" value="ECO:0007669"/>
    <property type="project" value="UniProtKB-KW"/>
</dbReference>
<evidence type="ECO:0000256" key="1">
    <source>
        <dbReference type="ARBA" id="ARBA00004123"/>
    </source>
</evidence>
<evidence type="ECO:0000256" key="6">
    <source>
        <dbReference type="SAM" id="MobiDB-lite"/>
    </source>
</evidence>
<feature type="compositionally biased region" description="Basic residues" evidence="6">
    <location>
        <begin position="73"/>
        <end position="93"/>
    </location>
</feature>
<dbReference type="OMA" id="QKEIFPT"/>
<dbReference type="Gene3D" id="2.40.330.10">
    <property type="entry name" value="DNA-binding pseudobarrel domain"/>
    <property type="match status" value="1"/>
</dbReference>
<reference evidence="7 8" key="4">
    <citation type="journal article" date="2011" name="BMC Genomics">
        <title>RNA-Seq improves annotation of protein-coding genes in the cucumber genome.</title>
        <authorList>
            <person name="Li Z."/>
            <person name="Zhang Z."/>
            <person name="Yan P."/>
            <person name="Huang S."/>
            <person name="Fei Z."/>
            <person name="Lin K."/>
        </authorList>
    </citation>
    <scope>NUCLEOTIDE SEQUENCE [LARGE SCALE GENOMIC DNA]</scope>
    <source>
        <strain evidence="8">cv. 9930</strain>
    </source>
</reference>
<dbReference type="Pfam" id="PF03754">
    <property type="entry name" value="At2g31720-like"/>
    <property type="match status" value="1"/>
</dbReference>
<organism evidence="7 8">
    <name type="scientific">Cucumis sativus</name>
    <name type="common">Cucumber</name>
    <dbReference type="NCBI Taxonomy" id="3659"/>
    <lineage>
        <taxon>Eukaryota</taxon>
        <taxon>Viridiplantae</taxon>
        <taxon>Streptophyta</taxon>
        <taxon>Embryophyta</taxon>
        <taxon>Tracheophyta</taxon>
        <taxon>Spermatophyta</taxon>
        <taxon>Magnoliopsida</taxon>
        <taxon>eudicotyledons</taxon>
        <taxon>Gunneridae</taxon>
        <taxon>Pentapetalae</taxon>
        <taxon>rosids</taxon>
        <taxon>fabids</taxon>
        <taxon>Cucurbitales</taxon>
        <taxon>Cucurbitaceae</taxon>
        <taxon>Benincaseae</taxon>
        <taxon>Cucumis</taxon>
    </lineage>
</organism>
<evidence type="ECO:0000313" key="7">
    <source>
        <dbReference type="EMBL" id="KGN62651.1"/>
    </source>
</evidence>
<keyword evidence="3" id="KW-0238">DNA-binding</keyword>
<dbReference type="PANTHER" id="PTHR31541">
    <property type="entry name" value="B3 DOMAIN PLANT PROTEIN-RELATED"/>
    <property type="match status" value="1"/>
</dbReference>
<dbReference type="Proteomes" id="UP000029981">
    <property type="component" value="Chromosome 2"/>
</dbReference>
<accession>A0A0A0LRL4</accession>
<sequence length="247" mass="27968">MAMGNVMIQEPHSLVLIDGGVHVPRRKRSGSVESKKEDDGASISMVEAAKILIAMANDGFCKRKKKESPTVKQSKKSPTAKKRKTSPTAKQKKKSMELEESFPEMPASMRDRVVGKGGYEIQLVIQKQLEESDVSRNHGRLCLPAKKVKTEFVREEERNILEEENDGKKKNKKGLEVGVMDDSLRESSMCLKKWKIGSGKFYCLMKNWNCFVEENGLRSGDYIQLWSFRNNISDKLCFAIVKLLHVA</sequence>
<feature type="region of interest" description="Disordered" evidence="6">
    <location>
        <begin position="19"/>
        <end position="40"/>
    </location>
</feature>
<dbReference type="Gramene" id="KGN62651">
    <property type="protein sequence ID" value="KGN62651"/>
    <property type="gene ID" value="Csa_2G365090"/>
</dbReference>
<evidence type="ECO:0000256" key="3">
    <source>
        <dbReference type="ARBA" id="ARBA00023125"/>
    </source>
</evidence>
<evidence type="ECO:0000256" key="5">
    <source>
        <dbReference type="ARBA" id="ARBA00023242"/>
    </source>
</evidence>
<keyword evidence="8" id="KW-1185">Reference proteome</keyword>
<name>A0A0A0LRL4_CUCSA</name>
<proteinExistence type="predicted"/>
<dbReference type="EMBL" id="CM002923">
    <property type="protein sequence ID" value="KGN62651.1"/>
    <property type="molecule type" value="Genomic_DNA"/>
</dbReference>